<dbReference type="InterPro" id="IPR011010">
    <property type="entry name" value="DNA_brk_join_enz"/>
</dbReference>
<dbReference type="Gene3D" id="1.10.443.10">
    <property type="entry name" value="Intergrase catalytic core"/>
    <property type="match status" value="1"/>
</dbReference>
<dbReference type="Gene3D" id="3.30.160.390">
    <property type="entry name" value="Integrase, DNA-binding domain"/>
    <property type="match status" value="1"/>
</dbReference>
<feature type="region of interest" description="Disordered" evidence="6">
    <location>
        <begin position="529"/>
        <end position="569"/>
    </location>
</feature>
<comment type="caution">
    <text evidence="8">The sequence shown here is derived from an EMBL/GenBank/DDBJ whole genome shotgun (WGS) entry which is preliminary data.</text>
</comment>
<dbReference type="EMBL" id="QAIC01000037">
    <property type="protein sequence ID" value="MDN4573665.1"/>
    <property type="molecule type" value="Genomic_DNA"/>
</dbReference>
<protein>
    <submittedName>
        <fullName evidence="8">Integrase</fullName>
    </submittedName>
</protein>
<evidence type="ECO:0000256" key="3">
    <source>
        <dbReference type="ARBA" id="ARBA00023125"/>
    </source>
</evidence>
<dbReference type="GO" id="GO:0003677">
    <property type="term" value="F:DNA binding"/>
    <property type="evidence" value="ECO:0007669"/>
    <property type="project" value="UniProtKB-UniRule"/>
</dbReference>
<dbReference type="InterPro" id="IPR044068">
    <property type="entry name" value="CB"/>
</dbReference>
<feature type="domain" description="Core-binding (CB)" evidence="7">
    <location>
        <begin position="119"/>
        <end position="200"/>
    </location>
</feature>
<accession>A0AAW7MLY8</accession>
<evidence type="ECO:0000256" key="4">
    <source>
        <dbReference type="ARBA" id="ARBA00023172"/>
    </source>
</evidence>
<dbReference type="Proteomes" id="UP001172791">
    <property type="component" value="Unassembled WGS sequence"/>
</dbReference>
<dbReference type="PROSITE" id="PS51900">
    <property type="entry name" value="CB"/>
    <property type="match status" value="1"/>
</dbReference>
<keyword evidence="3 5" id="KW-0238">DNA-binding</keyword>
<evidence type="ECO:0000313" key="9">
    <source>
        <dbReference type="EMBL" id="MDN4578207.1"/>
    </source>
</evidence>
<dbReference type="Gene3D" id="1.10.150.130">
    <property type="match status" value="1"/>
</dbReference>
<reference evidence="8" key="1">
    <citation type="submission" date="2018-04" db="EMBL/GenBank/DDBJ databases">
        <authorList>
            <person name="Jy Z."/>
        </authorList>
    </citation>
    <scope>NUCLEOTIDE SEQUENCE</scope>
    <source>
        <strain evidence="9">AS13</strain>
        <strain evidence="8">LA18</strain>
    </source>
</reference>
<keyword evidence="10" id="KW-1185">Reference proteome</keyword>
<evidence type="ECO:0000256" key="5">
    <source>
        <dbReference type="PROSITE-ProRule" id="PRU01248"/>
    </source>
</evidence>
<evidence type="ECO:0000256" key="6">
    <source>
        <dbReference type="SAM" id="MobiDB-lite"/>
    </source>
</evidence>
<dbReference type="EMBL" id="QAID01000035">
    <property type="protein sequence ID" value="MDN4578207.1"/>
    <property type="molecule type" value="Genomic_DNA"/>
</dbReference>
<keyword evidence="2" id="KW-0229">DNA integration</keyword>
<evidence type="ECO:0000256" key="1">
    <source>
        <dbReference type="ARBA" id="ARBA00008857"/>
    </source>
</evidence>
<dbReference type="GO" id="GO:0015074">
    <property type="term" value="P:DNA integration"/>
    <property type="evidence" value="ECO:0007669"/>
    <property type="project" value="UniProtKB-KW"/>
</dbReference>
<proteinExistence type="inferred from homology"/>
<evidence type="ECO:0000313" key="11">
    <source>
        <dbReference type="Proteomes" id="UP001172791"/>
    </source>
</evidence>
<evidence type="ECO:0000313" key="8">
    <source>
        <dbReference type="EMBL" id="MDN4573665.1"/>
    </source>
</evidence>
<dbReference type="GO" id="GO:0006310">
    <property type="term" value="P:DNA recombination"/>
    <property type="evidence" value="ECO:0007669"/>
    <property type="project" value="UniProtKB-KW"/>
</dbReference>
<dbReference type="PANTHER" id="PTHR30629:SF2">
    <property type="entry name" value="PROPHAGE INTEGRASE INTS-RELATED"/>
    <property type="match status" value="1"/>
</dbReference>
<comment type="similarity">
    <text evidence="1">Belongs to the 'phage' integrase family.</text>
</comment>
<dbReference type="InterPro" id="IPR013762">
    <property type="entry name" value="Integrase-like_cat_sf"/>
</dbReference>
<dbReference type="SUPFAM" id="SSF56349">
    <property type="entry name" value="DNA breaking-rejoining enzymes"/>
    <property type="match status" value="1"/>
</dbReference>
<dbReference type="Proteomes" id="UP001172788">
    <property type="component" value="Unassembled WGS sequence"/>
</dbReference>
<evidence type="ECO:0000256" key="2">
    <source>
        <dbReference type="ARBA" id="ARBA00022908"/>
    </source>
</evidence>
<organism evidence="8 11">
    <name type="scientific">Pandoraea cepalis</name>
    <dbReference type="NCBI Taxonomy" id="2508294"/>
    <lineage>
        <taxon>Bacteria</taxon>
        <taxon>Pseudomonadati</taxon>
        <taxon>Pseudomonadota</taxon>
        <taxon>Betaproteobacteria</taxon>
        <taxon>Burkholderiales</taxon>
        <taxon>Burkholderiaceae</taxon>
        <taxon>Pandoraea</taxon>
    </lineage>
</organism>
<dbReference type="InterPro" id="IPR050808">
    <property type="entry name" value="Phage_Integrase"/>
</dbReference>
<name>A0AAW7MLY8_9BURK</name>
<dbReference type="InterPro" id="IPR038488">
    <property type="entry name" value="Integrase_DNA-bd_sf"/>
</dbReference>
<evidence type="ECO:0000259" key="7">
    <source>
        <dbReference type="PROSITE" id="PS51900"/>
    </source>
</evidence>
<keyword evidence="4" id="KW-0233">DNA recombination</keyword>
<gene>
    <name evidence="8" type="ORF">DBA34_10385</name>
    <name evidence="9" type="ORF">DBB29_08765</name>
</gene>
<dbReference type="RefSeq" id="WP_301234531.1">
    <property type="nucleotide sequence ID" value="NZ_QAIC01000037.1"/>
</dbReference>
<evidence type="ECO:0000313" key="10">
    <source>
        <dbReference type="Proteomes" id="UP001172788"/>
    </source>
</evidence>
<dbReference type="PANTHER" id="PTHR30629">
    <property type="entry name" value="PROPHAGE INTEGRASE"/>
    <property type="match status" value="1"/>
</dbReference>
<feature type="compositionally biased region" description="Acidic residues" evidence="6">
    <location>
        <begin position="553"/>
        <end position="569"/>
    </location>
</feature>
<dbReference type="AlphaFoldDB" id="A0AAW7MLY8"/>
<sequence>MKIEITATVASALHIGVRPEPGVSPDKWPANPDRQPYLVTDATGPTGFGIKVTAGNASYVVQKRVRAKGPGAVIRATLGRVTEMTVQQARKKAHEVLDGIVETGRAPGPDKRNRDERDLTLGEALEAYRHDLVHRKRPAKANSLKSYDKAVRKLASWANKRINDLLDDDVVDAFEGLNAKTPTTAEQTFRWASTAVGWAIEREARMAQRRSERPVLTYNPFNILKERYRTRQDLENHYKEVGRRRPLTLQQSLGPWLRAIYGRRKENRTGCDYLLLATLWGCRSQECSDLMWLDQVTPEEAARVSFVDLESGYVMMRDTKNRLDFVLPICRGARKVLEERLVIRDQEAAADPDPFRRESRKRWVFPPRSESRLRKTPHYKDSKSLRSYLCRDAGIVKWSIKTDPDGTRFQVPVPALGMHDLRRTFGGVTDALHYSEETTKKLLNHFVHARSQTDQRIEKEHAVTPSVARNLQNTQELSNVTTRYTQPDAERLREAMQTVESTILATYPAFYNMLIATSPEHPPMTLWEPAPLKWPEPRPGIEVRNGTNGPGVEPDDDGEADDEEDEEVA</sequence>
<dbReference type="InterPro" id="IPR010998">
    <property type="entry name" value="Integrase_recombinase_N"/>
</dbReference>